<evidence type="ECO:0000256" key="1">
    <source>
        <dbReference type="ARBA" id="ARBA00004275"/>
    </source>
</evidence>
<dbReference type="InterPro" id="IPR045024">
    <property type="entry name" value="NDH-2"/>
</dbReference>
<evidence type="ECO:0000256" key="8">
    <source>
        <dbReference type="ARBA" id="ARBA00023002"/>
    </source>
</evidence>
<dbReference type="PANTHER" id="PTHR43706:SF47">
    <property type="entry name" value="EXTERNAL NADH-UBIQUINONE OXIDOREDUCTASE 1, MITOCHONDRIAL-RELATED"/>
    <property type="match status" value="1"/>
</dbReference>
<dbReference type="Proteomes" id="UP000233551">
    <property type="component" value="Unassembled WGS sequence"/>
</dbReference>
<evidence type="ECO:0000256" key="13">
    <source>
        <dbReference type="ARBA" id="ARBA00049010"/>
    </source>
</evidence>
<keyword evidence="8" id="KW-0560">Oxidoreductase</keyword>
<comment type="catalytic activity">
    <reaction evidence="13">
        <text>a ubiquinone + NADH + H(+) = a ubiquinol + NAD(+)</text>
        <dbReference type="Rhea" id="RHEA:23152"/>
        <dbReference type="Rhea" id="RHEA-COMP:9565"/>
        <dbReference type="Rhea" id="RHEA-COMP:9566"/>
        <dbReference type="ChEBI" id="CHEBI:15378"/>
        <dbReference type="ChEBI" id="CHEBI:16389"/>
        <dbReference type="ChEBI" id="CHEBI:17976"/>
        <dbReference type="ChEBI" id="CHEBI:57540"/>
        <dbReference type="ChEBI" id="CHEBI:57945"/>
    </reaction>
</comment>
<comment type="similarity">
    <text evidence="3">Belongs to the NADH dehydrogenase family.</text>
</comment>
<evidence type="ECO:0000256" key="3">
    <source>
        <dbReference type="ARBA" id="ARBA00005272"/>
    </source>
</evidence>
<dbReference type="EMBL" id="PGOL01001848">
    <property type="protein sequence ID" value="PKI53603.1"/>
    <property type="molecule type" value="Genomic_DNA"/>
</dbReference>
<keyword evidence="9" id="KW-0520">NAD</keyword>
<comment type="subcellular location">
    <subcellularLocation>
        <location evidence="2">Mitochondrion inner membrane</location>
        <topology evidence="2">Peripheral membrane protein</topology>
    </subcellularLocation>
    <subcellularLocation>
        <location evidence="1">Peroxisome</location>
    </subcellularLocation>
</comment>
<evidence type="ECO:0000256" key="5">
    <source>
        <dbReference type="ARBA" id="ARBA00022630"/>
    </source>
</evidence>
<evidence type="ECO:0000313" key="16">
    <source>
        <dbReference type="Proteomes" id="UP000233551"/>
    </source>
</evidence>
<evidence type="ECO:0000256" key="4">
    <source>
        <dbReference type="ARBA" id="ARBA00012637"/>
    </source>
</evidence>
<reference evidence="15 16" key="1">
    <citation type="submission" date="2017-11" db="EMBL/GenBank/DDBJ databases">
        <title>De-novo sequencing of pomegranate (Punica granatum L.) genome.</title>
        <authorList>
            <person name="Akparov Z."/>
            <person name="Amiraslanov A."/>
            <person name="Hajiyeva S."/>
            <person name="Abbasov M."/>
            <person name="Kaur K."/>
            <person name="Hamwieh A."/>
            <person name="Solovyev V."/>
            <person name="Salamov A."/>
            <person name="Braich B."/>
            <person name="Kosarev P."/>
            <person name="Mahmoud A."/>
            <person name="Hajiyev E."/>
            <person name="Babayeva S."/>
            <person name="Izzatullayeva V."/>
            <person name="Mammadov A."/>
            <person name="Mammadov A."/>
            <person name="Sharifova S."/>
            <person name="Ojaghi J."/>
            <person name="Eynullazada K."/>
            <person name="Bayramov B."/>
            <person name="Abdulazimova A."/>
            <person name="Shahmuradov I."/>
        </authorList>
    </citation>
    <scope>NUCLEOTIDE SEQUENCE [LARGE SCALE GENOMIC DNA]</scope>
    <source>
        <strain evidence="16">cv. AG2017</strain>
        <tissue evidence="15">Leaf</tissue>
    </source>
</reference>
<gene>
    <name evidence="15" type="ORF">CRG98_026003</name>
</gene>
<keyword evidence="16" id="KW-1185">Reference proteome</keyword>
<dbReference type="Pfam" id="PF07992">
    <property type="entry name" value="Pyr_redox_2"/>
    <property type="match status" value="1"/>
</dbReference>
<evidence type="ECO:0000256" key="7">
    <source>
        <dbReference type="ARBA" id="ARBA00022827"/>
    </source>
</evidence>
<organism evidence="15 16">
    <name type="scientific">Punica granatum</name>
    <name type="common">Pomegranate</name>
    <dbReference type="NCBI Taxonomy" id="22663"/>
    <lineage>
        <taxon>Eukaryota</taxon>
        <taxon>Viridiplantae</taxon>
        <taxon>Streptophyta</taxon>
        <taxon>Embryophyta</taxon>
        <taxon>Tracheophyta</taxon>
        <taxon>Spermatophyta</taxon>
        <taxon>Magnoliopsida</taxon>
        <taxon>eudicotyledons</taxon>
        <taxon>Gunneridae</taxon>
        <taxon>Pentapetalae</taxon>
        <taxon>rosids</taxon>
        <taxon>malvids</taxon>
        <taxon>Myrtales</taxon>
        <taxon>Lythraceae</taxon>
        <taxon>Punica</taxon>
    </lineage>
</organism>
<evidence type="ECO:0000256" key="9">
    <source>
        <dbReference type="ARBA" id="ARBA00023027"/>
    </source>
</evidence>
<keyword evidence="6" id="KW-0999">Mitochondrion inner membrane</keyword>
<keyword evidence="6" id="KW-0472">Membrane</keyword>
<accession>A0A2I0JC48</accession>
<dbReference type="GO" id="GO:0005743">
    <property type="term" value="C:mitochondrial inner membrane"/>
    <property type="evidence" value="ECO:0007669"/>
    <property type="project" value="UniProtKB-SubCell"/>
</dbReference>
<dbReference type="Gene3D" id="3.50.50.100">
    <property type="match status" value="1"/>
</dbReference>
<evidence type="ECO:0000256" key="12">
    <source>
        <dbReference type="ARBA" id="ARBA00047599"/>
    </source>
</evidence>
<comment type="caution">
    <text evidence="15">The sequence shown here is derived from an EMBL/GenBank/DDBJ whole genome shotgun (WGS) entry which is preliminary data.</text>
</comment>
<feature type="domain" description="FAD/NAD(P)-binding" evidence="14">
    <location>
        <begin position="8"/>
        <end position="63"/>
    </location>
</feature>
<sequence length="76" mass="9089">MDIRYWEADCFKFDAQNKVYCRSTYNLNVKEFFVEYDYLIVAMGARSNTFNIPGVEENCKFLKAKRRALATDEWLQ</sequence>
<dbReference type="SUPFAM" id="SSF51905">
    <property type="entry name" value="FAD/NAD(P)-binding domain"/>
    <property type="match status" value="1"/>
</dbReference>
<dbReference type="AlphaFoldDB" id="A0A2I0JC48"/>
<dbReference type="STRING" id="22663.A0A2I0JC48"/>
<evidence type="ECO:0000259" key="14">
    <source>
        <dbReference type="Pfam" id="PF07992"/>
    </source>
</evidence>
<evidence type="ECO:0000256" key="11">
    <source>
        <dbReference type="ARBA" id="ARBA00023140"/>
    </source>
</evidence>
<name>A0A2I0JC48_PUNGR</name>
<dbReference type="InterPro" id="IPR023753">
    <property type="entry name" value="FAD/NAD-binding_dom"/>
</dbReference>
<keyword evidence="11" id="KW-0576">Peroxisome</keyword>
<proteinExistence type="inferred from homology"/>
<protein>
    <recommendedName>
        <fullName evidence="4">NADH:ubiquinone reductase (non-electrogenic)</fullName>
        <ecNumber evidence="4">1.6.5.9</ecNumber>
    </recommendedName>
</protein>
<dbReference type="PANTHER" id="PTHR43706">
    <property type="entry name" value="NADH DEHYDROGENASE"/>
    <property type="match status" value="1"/>
</dbReference>
<keyword evidence="7" id="KW-0274">FAD</keyword>
<keyword evidence="10" id="KW-0496">Mitochondrion</keyword>
<comment type="catalytic activity">
    <reaction evidence="12">
        <text>a quinone + NADH + H(+) = a quinol + NAD(+)</text>
        <dbReference type="Rhea" id="RHEA:46160"/>
        <dbReference type="ChEBI" id="CHEBI:15378"/>
        <dbReference type="ChEBI" id="CHEBI:24646"/>
        <dbReference type="ChEBI" id="CHEBI:57540"/>
        <dbReference type="ChEBI" id="CHEBI:57945"/>
        <dbReference type="ChEBI" id="CHEBI:132124"/>
        <dbReference type="EC" id="1.6.5.9"/>
    </reaction>
</comment>
<dbReference type="GO" id="GO:0005777">
    <property type="term" value="C:peroxisome"/>
    <property type="evidence" value="ECO:0007669"/>
    <property type="project" value="UniProtKB-SubCell"/>
</dbReference>
<evidence type="ECO:0000256" key="2">
    <source>
        <dbReference type="ARBA" id="ARBA00004637"/>
    </source>
</evidence>
<dbReference type="GO" id="GO:0050136">
    <property type="term" value="F:NADH dehydrogenase (quinone) (non-electrogenic) activity"/>
    <property type="evidence" value="ECO:0007669"/>
    <property type="project" value="UniProtKB-EC"/>
</dbReference>
<evidence type="ECO:0000313" key="15">
    <source>
        <dbReference type="EMBL" id="PKI53603.1"/>
    </source>
</evidence>
<dbReference type="EC" id="1.6.5.9" evidence="4"/>
<dbReference type="InterPro" id="IPR036188">
    <property type="entry name" value="FAD/NAD-bd_sf"/>
</dbReference>
<evidence type="ECO:0000256" key="10">
    <source>
        <dbReference type="ARBA" id="ARBA00023128"/>
    </source>
</evidence>
<evidence type="ECO:0000256" key="6">
    <source>
        <dbReference type="ARBA" id="ARBA00022792"/>
    </source>
</evidence>
<keyword evidence="5" id="KW-0285">Flavoprotein</keyword>